<name>A0AC60NT88_IXOPE</name>
<dbReference type="EMBL" id="JABSTQ010011536">
    <property type="protein sequence ID" value="KAG0410312.1"/>
    <property type="molecule type" value="Genomic_DNA"/>
</dbReference>
<evidence type="ECO:0000313" key="2">
    <source>
        <dbReference type="Proteomes" id="UP000805193"/>
    </source>
</evidence>
<keyword evidence="2" id="KW-1185">Reference proteome</keyword>
<proteinExistence type="predicted"/>
<evidence type="ECO:0000313" key="1">
    <source>
        <dbReference type="EMBL" id="KAG0410312.1"/>
    </source>
</evidence>
<gene>
    <name evidence="1" type="ORF">HPB47_012577</name>
</gene>
<protein>
    <submittedName>
        <fullName evidence="1">Uncharacterized protein</fullName>
    </submittedName>
</protein>
<comment type="caution">
    <text evidence="1">The sequence shown here is derived from an EMBL/GenBank/DDBJ whole genome shotgun (WGS) entry which is preliminary data.</text>
</comment>
<reference evidence="1 2" key="1">
    <citation type="journal article" date="2020" name="Cell">
        <title>Large-Scale Comparative Analyses of Tick Genomes Elucidate Their Genetic Diversity and Vector Capacities.</title>
        <authorList>
            <consortium name="Tick Genome and Microbiome Consortium (TIGMIC)"/>
            <person name="Jia N."/>
            <person name="Wang J."/>
            <person name="Shi W."/>
            <person name="Du L."/>
            <person name="Sun Y."/>
            <person name="Zhan W."/>
            <person name="Jiang J.F."/>
            <person name="Wang Q."/>
            <person name="Zhang B."/>
            <person name="Ji P."/>
            <person name="Bell-Sakyi L."/>
            <person name="Cui X.M."/>
            <person name="Yuan T.T."/>
            <person name="Jiang B.G."/>
            <person name="Yang W.F."/>
            <person name="Lam T.T."/>
            <person name="Chang Q.C."/>
            <person name="Ding S.J."/>
            <person name="Wang X.J."/>
            <person name="Zhu J.G."/>
            <person name="Ruan X.D."/>
            <person name="Zhao L."/>
            <person name="Wei J.T."/>
            <person name="Ye R.Z."/>
            <person name="Que T.C."/>
            <person name="Du C.H."/>
            <person name="Zhou Y.H."/>
            <person name="Cheng J.X."/>
            <person name="Dai P.F."/>
            <person name="Guo W.B."/>
            <person name="Han X.H."/>
            <person name="Huang E.J."/>
            <person name="Li L.F."/>
            <person name="Wei W."/>
            <person name="Gao Y.C."/>
            <person name="Liu J.Z."/>
            <person name="Shao H.Z."/>
            <person name="Wang X."/>
            <person name="Wang C.C."/>
            <person name="Yang T.C."/>
            <person name="Huo Q.B."/>
            <person name="Li W."/>
            <person name="Chen H.Y."/>
            <person name="Chen S.E."/>
            <person name="Zhou L.G."/>
            <person name="Ni X.B."/>
            <person name="Tian J.H."/>
            <person name="Sheng Y."/>
            <person name="Liu T."/>
            <person name="Pan Y.S."/>
            <person name="Xia L.Y."/>
            <person name="Li J."/>
            <person name="Zhao F."/>
            <person name="Cao W.C."/>
        </authorList>
    </citation>
    <scope>NUCLEOTIDE SEQUENCE [LARGE SCALE GENOMIC DNA]</scope>
    <source>
        <strain evidence="1">Iper-2018</strain>
    </source>
</reference>
<sequence length="168" mass="19431">MTRKETRLGPTANGLACPPSPTRVTLRAPPPNDGTPIDEGRRVNRNRTWLCVSLRKALNKKCDELGFRTWCRDDVDANEFFIRLRHLLFVPDDFRLPFAGNLLAARPHQPPLYAARLEQLVRYFTNFWVSHSVVKEIWGQFGNRGPRTKNHNRWLAQRAAQSCRQPQS</sequence>
<accession>A0AC60NT88</accession>
<organism evidence="1 2">
    <name type="scientific">Ixodes persulcatus</name>
    <name type="common">Taiga tick</name>
    <dbReference type="NCBI Taxonomy" id="34615"/>
    <lineage>
        <taxon>Eukaryota</taxon>
        <taxon>Metazoa</taxon>
        <taxon>Ecdysozoa</taxon>
        <taxon>Arthropoda</taxon>
        <taxon>Chelicerata</taxon>
        <taxon>Arachnida</taxon>
        <taxon>Acari</taxon>
        <taxon>Parasitiformes</taxon>
        <taxon>Ixodida</taxon>
        <taxon>Ixodoidea</taxon>
        <taxon>Ixodidae</taxon>
        <taxon>Ixodinae</taxon>
        <taxon>Ixodes</taxon>
    </lineage>
</organism>
<dbReference type="Proteomes" id="UP000805193">
    <property type="component" value="Unassembled WGS sequence"/>
</dbReference>